<organism evidence="2 3">
    <name type="scientific">Prevotella bivia DNF00320</name>
    <dbReference type="NCBI Taxonomy" id="1401068"/>
    <lineage>
        <taxon>Bacteria</taxon>
        <taxon>Pseudomonadati</taxon>
        <taxon>Bacteroidota</taxon>
        <taxon>Bacteroidia</taxon>
        <taxon>Bacteroidales</taxon>
        <taxon>Prevotellaceae</taxon>
        <taxon>Prevotella</taxon>
    </lineage>
</organism>
<dbReference type="Pfam" id="PF07929">
    <property type="entry name" value="PRiA4_ORF3"/>
    <property type="match status" value="1"/>
</dbReference>
<dbReference type="SUPFAM" id="SSF159941">
    <property type="entry name" value="MM3350-like"/>
    <property type="match status" value="1"/>
</dbReference>
<feature type="domain" description="Plasmid pRiA4b Orf3-like" evidence="1">
    <location>
        <begin position="59"/>
        <end position="228"/>
    </location>
</feature>
<dbReference type="PANTHER" id="PTHR41878:SF1">
    <property type="entry name" value="TNPR PROTEIN"/>
    <property type="match status" value="1"/>
</dbReference>
<protein>
    <recommendedName>
        <fullName evidence="1">Plasmid pRiA4b Orf3-like domain-containing protein</fullName>
    </recommendedName>
</protein>
<dbReference type="InterPro" id="IPR024047">
    <property type="entry name" value="MM3350-like_sf"/>
</dbReference>
<sequence>MAKKDLDDMMEFISDTPMFNQNSLEQEDLTWMFGNLKKDQMLRVLYTQTPLKKGEMVTYCFKIQLRGITKPPVWRKVEVPSQFTFGAFHLIIQAAFGWYNYHLHKFALLPYGSPDEIFHKTPDDWNEPWKDERKLTLGELFGTGETIQKLCYVYDFGDDWIHDIKIEKVIAEKRSHAICTKGKGACPHEDCGGPYAWQALKAMGVEPYKDYDDDFDPTDIDPNYFDLDEVADEVASIKAKDFEDF</sequence>
<gene>
    <name evidence="2" type="ORF">HMPREF0647_00790</name>
</gene>
<dbReference type="PANTHER" id="PTHR41878">
    <property type="entry name" value="LEXA REPRESSOR-RELATED"/>
    <property type="match status" value="1"/>
</dbReference>
<proteinExistence type="predicted"/>
<reference evidence="2 3" key="1">
    <citation type="submission" date="2014-07" db="EMBL/GenBank/DDBJ databases">
        <authorList>
            <person name="McCorrison J."/>
            <person name="Sanka R."/>
            <person name="Torralba M."/>
            <person name="Gillis M."/>
            <person name="Haft D.H."/>
            <person name="Methe B."/>
            <person name="Sutton G."/>
            <person name="Nelson K.E."/>
        </authorList>
    </citation>
    <scope>NUCLEOTIDE SEQUENCE [LARGE SCALE GENOMIC DNA]</scope>
    <source>
        <strain evidence="2 3">DNF00320</strain>
    </source>
</reference>
<dbReference type="EMBL" id="JRNQ01000003">
    <property type="protein sequence ID" value="KGF45838.1"/>
    <property type="molecule type" value="Genomic_DNA"/>
</dbReference>
<evidence type="ECO:0000313" key="2">
    <source>
        <dbReference type="EMBL" id="KGF45838.1"/>
    </source>
</evidence>
<dbReference type="RefSeq" id="WP_052041075.1">
    <property type="nucleotide sequence ID" value="NZ_JRNQ01000003.1"/>
</dbReference>
<evidence type="ECO:0000313" key="3">
    <source>
        <dbReference type="Proteomes" id="UP000029525"/>
    </source>
</evidence>
<dbReference type="Gene3D" id="3.10.290.30">
    <property type="entry name" value="MM3350-like"/>
    <property type="match status" value="1"/>
</dbReference>
<name>A0A096AFG1_9BACT</name>
<accession>A0A096AFG1</accession>
<dbReference type="AlphaFoldDB" id="A0A096AFG1"/>
<dbReference type="Proteomes" id="UP000029525">
    <property type="component" value="Unassembled WGS sequence"/>
</dbReference>
<evidence type="ECO:0000259" key="1">
    <source>
        <dbReference type="Pfam" id="PF07929"/>
    </source>
</evidence>
<dbReference type="InterPro" id="IPR012912">
    <property type="entry name" value="Plasmid_pRiA4b_Orf3-like"/>
</dbReference>
<dbReference type="OrthoDB" id="9801392at2"/>
<comment type="caution">
    <text evidence="2">The sequence shown here is derived from an EMBL/GenBank/DDBJ whole genome shotgun (WGS) entry which is preliminary data.</text>
</comment>